<dbReference type="EMBL" id="CP053708">
    <property type="protein sequence ID" value="QKE92371.1"/>
    <property type="molecule type" value="Genomic_DNA"/>
</dbReference>
<feature type="signal peptide" evidence="1">
    <location>
        <begin position="1"/>
        <end position="16"/>
    </location>
</feature>
<reference evidence="2 3" key="1">
    <citation type="journal article" date="2014" name="World J. Microbiol. Biotechnol.">
        <title>Biodiversity and physiological characteristics of Antarctic and Arctic lichens-associated bacteria.</title>
        <authorList>
            <person name="Lee Y.M."/>
            <person name="Kim E.H."/>
            <person name="Lee H.K."/>
            <person name="Hong S.G."/>
        </authorList>
    </citation>
    <scope>NUCLEOTIDE SEQUENCE [LARGE SCALE GENOMIC DNA]</scope>
    <source>
        <strain evidence="2 3">PAMC 26569</strain>
    </source>
</reference>
<proteinExistence type="predicted"/>
<accession>A0A6M8HWC1</accession>
<dbReference type="AlphaFoldDB" id="A0A6M8HWC1"/>
<protein>
    <submittedName>
        <fullName evidence="2">Entericidin</fullName>
    </submittedName>
</protein>
<organism evidence="2 3">
    <name type="scientific">Lichenicola cladoniae</name>
    <dbReference type="NCBI Taxonomy" id="1484109"/>
    <lineage>
        <taxon>Bacteria</taxon>
        <taxon>Pseudomonadati</taxon>
        <taxon>Pseudomonadota</taxon>
        <taxon>Alphaproteobacteria</taxon>
        <taxon>Acetobacterales</taxon>
        <taxon>Acetobacteraceae</taxon>
        <taxon>Lichenicola</taxon>
    </lineage>
</organism>
<dbReference type="PROSITE" id="PS51257">
    <property type="entry name" value="PROKAR_LIPOPROTEIN"/>
    <property type="match status" value="1"/>
</dbReference>
<gene>
    <name evidence="2" type="ORF">HN018_01855</name>
</gene>
<sequence>MSVPSRVIATVGFLMAATVGLSACNTVSGMGQDAAAVGHDVSKGAGATQNAVTSNTGLATH</sequence>
<dbReference type="Proteomes" id="UP000500767">
    <property type="component" value="Chromosome"/>
</dbReference>
<evidence type="ECO:0000313" key="2">
    <source>
        <dbReference type="EMBL" id="QKE92371.1"/>
    </source>
</evidence>
<keyword evidence="3" id="KW-1185">Reference proteome</keyword>
<feature type="chain" id="PRO_5026750688" evidence="1">
    <location>
        <begin position="17"/>
        <end position="61"/>
    </location>
</feature>
<keyword evidence="1" id="KW-0732">Signal</keyword>
<evidence type="ECO:0000313" key="3">
    <source>
        <dbReference type="Proteomes" id="UP000500767"/>
    </source>
</evidence>
<dbReference type="KEGG" id="lck:HN018_01855"/>
<name>A0A6M8HWC1_9PROT</name>
<evidence type="ECO:0000256" key="1">
    <source>
        <dbReference type="SAM" id="SignalP"/>
    </source>
</evidence>